<evidence type="ECO:0008006" key="4">
    <source>
        <dbReference type="Google" id="ProtNLM"/>
    </source>
</evidence>
<evidence type="ECO:0000313" key="2">
    <source>
        <dbReference type="EMBL" id="CAD8120200.1"/>
    </source>
</evidence>
<evidence type="ECO:0000313" key="3">
    <source>
        <dbReference type="Proteomes" id="UP000692954"/>
    </source>
</evidence>
<dbReference type="InterPro" id="IPR001680">
    <property type="entry name" value="WD40_rpt"/>
</dbReference>
<proteinExistence type="predicted"/>
<evidence type="ECO:0000256" key="1">
    <source>
        <dbReference type="PROSITE-ProRule" id="PRU00221"/>
    </source>
</evidence>
<dbReference type="Proteomes" id="UP000692954">
    <property type="component" value="Unassembled WGS sequence"/>
</dbReference>
<dbReference type="OrthoDB" id="306990at2759"/>
<dbReference type="PROSITE" id="PS50082">
    <property type="entry name" value="WD_REPEATS_2"/>
    <property type="match status" value="2"/>
</dbReference>
<organism evidence="2 3">
    <name type="scientific">Paramecium sonneborni</name>
    <dbReference type="NCBI Taxonomy" id="65129"/>
    <lineage>
        <taxon>Eukaryota</taxon>
        <taxon>Sar</taxon>
        <taxon>Alveolata</taxon>
        <taxon>Ciliophora</taxon>
        <taxon>Intramacronucleata</taxon>
        <taxon>Oligohymenophorea</taxon>
        <taxon>Peniculida</taxon>
        <taxon>Parameciidae</taxon>
        <taxon>Paramecium</taxon>
    </lineage>
</organism>
<name>A0A8S1R0R6_9CILI</name>
<dbReference type="AlphaFoldDB" id="A0A8S1R0R6"/>
<sequence>MIQSKMIENEEDLVCQYKHKHPIQMVSCDPSLKKNQRLLCSECMKTIDQQTKLISFQKVFQNIMDNQKLKQESIENAILINTKYLNQLQKEFDQLKSNVVRQLDQIIGNLKEWIKHIENIGYQNINYSFFDELEKLANEKQLGEFNQQSFIVQITQTNQSWKKKIMKKLDQFKQFEESVKCEEILNVLDNVNQMDLKQNNRNEKLMEDNQIELKLIEDSNKQAGYSFQIVFDKTGSIMISSNYEQIKIWNFVEGRLKLQNTYTIHQDNVLCFVYSKQNNNFISGSRDNTIICWQQINQNEWQYSEPFHQHNDEVRCLILNKEENQLISGSHDRSIKVWQVDFIKNELNFLYSLNKHTNHVESLSLNQSETMLASCGVSHFIIWKKNSQGVLEFKNKQDVSPGYKIHFINDHQFIWVTKSKDIDDIFVFENQNGVFQQNTNKTLKLIQNNQCNDESYFPIIHNQERNLILVRHKYDIYLIRQLKDATFKIYTTIKFQNERVYGTMTNNGQYLIIWENKGEKYISFEILKQ</sequence>
<accession>A0A8S1R0R6</accession>
<reference evidence="2" key="1">
    <citation type="submission" date="2021-01" db="EMBL/GenBank/DDBJ databases">
        <authorList>
            <consortium name="Genoscope - CEA"/>
            <person name="William W."/>
        </authorList>
    </citation>
    <scope>NUCLEOTIDE SEQUENCE</scope>
</reference>
<feature type="repeat" description="WD" evidence="1">
    <location>
        <begin position="262"/>
        <end position="294"/>
    </location>
</feature>
<dbReference type="GO" id="GO:0016226">
    <property type="term" value="P:iron-sulfur cluster assembly"/>
    <property type="evidence" value="ECO:0007669"/>
    <property type="project" value="TreeGrafter"/>
</dbReference>
<dbReference type="PROSITE" id="PS50294">
    <property type="entry name" value="WD_REPEATS_REGION"/>
    <property type="match status" value="1"/>
</dbReference>
<feature type="repeat" description="WD" evidence="1">
    <location>
        <begin position="307"/>
        <end position="341"/>
    </location>
</feature>
<keyword evidence="3" id="KW-1185">Reference proteome</keyword>
<dbReference type="EMBL" id="CAJJDN010000125">
    <property type="protein sequence ID" value="CAD8120200.1"/>
    <property type="molecule type" value="Genomic_DNA"/>
</dbReference>
<dbReference type="PANTHER" id="PTHR19920:SF0">
    <property type="entry name" value="CYTOSOLIC IRON-SULFUR PROTEIN ASSEMBLY PROTEIN CIAO1-RELATED"/>
    <property type="match status" value="1"/>
</dbReference>
<dbReference type="SMART" id="SM00320">
    <property type="entry name" value="WD40"/>
    <property type="match status" value="4"/>
</dbReference>
<gene>
    <name evidence="2" type="ORF">PSON_ATCC_30995.1.T1250016</name>
</gene>
<dbReference type="GO" id="GO:0097361">
    <property type="term" value="C:cytosolic [4Fe-4S] assembly targeting complex"/>
    <property type="evidence" value="ECO:0007669"/>
    <property type="project" value="TreeGrafter"/>
</dbReference>
<dbReference type="Pfam" id="PF00400">
    <property type="entry name" value="WD40"/>
    <property type="match status" value="2"/>
</dbReference>
<protein>
    <recommendedName>
        <fullName evidence="4">WD40-repeat-containing domain</fullName>
    </recommendedName>
</protein>
<dbReference type="PANTHER" id="PTHR19920">
    <property type="entry name" value="WD40 PROTEIN CIAO1"/>
    <property type="match status" value="1"/>
</dbReference>
<comment type="caution">
    <text evidence="2">The sequence shown here is derived from an EMBL/GenBank/DDBJ whole genome shotgun (WGS) entry which is preliminary data.</text>
</comment>
<keyword evidence="1" id="KW-0853">WD repeat</keyword>